<dbReference type="Proteomes" id="UP000683360">
    <property type="component" value="Unassembled WGS sequence"/>
</dbReference>
<comment type="caution">
    <text evidence="2">The sequence shown here is derived from an EMBL/GenBank/DDBJ whole genome shotgun (WGS) entry which is preliminary data.</text>
</comment>
<evidence type="ECO:0000256" key="1">
    <source>
        <dbReference type="SAM" id="MobiDB-lite"/>
    </source>
</evidence>
<keyword evidence="3" id="KW-1185">Reference proteome</keyword>
<feature type="region of interest" description="Disordered" evidence="1">
    <location>
        <begin position="1"/>
        <end position="39"/>
    </location>
</feature>
<feature type="region of interest" description="Disordered" evidence="1">
    <location>
        <begin position="338"/>
        <end position="383"/>
    </location>
</feature>
<dbReference type="AlphaFoldDB" id="A0A8S3QKY1"/>
<proteinExistence type="predicted"/>
<dbReference type="SUPFAM" id="SSF52540">
    <property type="entry name" value="P-loop containing nucleoside triphosphate hydrolases"/>
    <property type="match status" value="1"/>
</dbReference>
<name>A0A8S3QKY1_MYTED</name>
<dbReference type="EMBL" id="CAJPWZ010000544">
    <property type="protein sequence ID" value="CAG2196111.1"/>
    <property type="molecule type" value="Genomic_DNA"/>
</dbReference>
<accession>A0A8S3QKY1</accession>
<reference evidence="2" key="1">
    <citation type="submission" date="2021-03" db="EMBL/GenBank/DDBJ databases">
        <authorList>
            <person name="Bekaert M."/>
        </authorList>
    </citation>
    <scope>NUCLEOTIDE SEQUENCE</scope>
</reference>
<organism evidence="2 3">
    <name type="scientific">Mytilus edulis</name>
    <name type="common">Blue mussel</name>
    <dbReference type="NCBI Taxonomy" id="6550"/>
    <lineage>
        <taxon>Eukaryota</taxon>
        <taxon>Metazoa</taxon>
        <taxon>Spiralia</taxon>
        <taxon>Lophotrochozoa</taxon>
        <taxon>Mollusca</taxon>
        <taxon>Bivalvia</taxon>
        <taxon>Autobranchia</taxon>
        <taxon>Pteriomorphia</taxon>
        <taxon>Mytilida</taxon>
        <taxon>Mytiloidea</taxon>
        <taxon>Mytilidae</taxon>
        <taxon>Mytilinae</taxon>
        <taxon>Mytilus</taxon>
    </lineage>
</organism>
<evidence type="ECO:0000313" key="3">
    <source>
        <dbReference type="Proteomes" id="UP000683360"/>
    </source>
</evidence>
<sequence>MHPVPKKRPPSAPGITAPQPFTQKREKGKGTSPPQGEASAICAQFAALVDATMRSGGGRKHPALKPSTEVLPPGVQPHHLKQTAPVMEPQSKPPIVTEDTTNIIPQQQPILVTPHISAVQLPLEKTPKGVPQEEQVQQQPQFYISKAGYFNPEQVQQQFLQQQVNPKQNHPHTNSKELNNQQLVQGQALAQLQNMSQQPHQRTPAPFYPQRSMWPPQQQRMKMPGQEKSPMYPTVMFMPPKTNMNSYGTQNIVQSQPGGKMQPMMLPGGQKMPAPKPLYNMSAQQTVSSGGYGSMPPTSYQNTMTMYLVPPQGPLSVPGMTAPQPVIQKRERKILSIIDHNTRKDIRSDVMSTRSTPPGSTGSGSRGQTSNERRGTSPPQDKVSTICAQFAAQVEATMRSGGGGQHYAHMLSTEVLPPGVQPHHLEQTAPVIESQSQPQIVMKDTTNSISQQQPIVITPRVSAVQLPRENNPSLSTSKFNVNSQNNVEVVEATRTTSETPKTISYVDTLSNVETNGISHSWHTMHTEPETHGSIPAIILRMDNESIEIYKKALESGSEIKHDIRIIIVGKKGAGKTSLVRNLLKENLYNVDSTNGIDIHVKRCKIRTADGKWFCKKVSSP</sequence>
<feature type="region of interest" description="Disordered" evidence="1">
    <location>
        <begin position="54"/>
        <end position="74"/>
    </location>
</feature>
<evidence type="ECO:0000313" key="2">
    <source>
        <dbReference type="EMBL" id="CAG2196111.1"/>
    </source>
</evidence>
<dbReference type="Gene3D" id="3.40.50.300">
    <property type="entry name" value="P-loop containing nucleotide triphosphate hydrolases"/>
    <property type="match status" value="1"/>
</dbReference>
<dbReference type="InterPro" id="IPR027417">
    <property type="entry name" value="P-loop_NTPase"/>
</dbReference>
<gene>
    <name evidence="2" type="ORF">MEDL_11002</name>
</gene>
<protein>
    <submittedName>
        <fullName evidence="2">Uncharacterized protein</fullName>
    </submittedName>
</protein>